<evidence type="ECO:0000256" key="1">
    <source>
        <dbReference type="ARBA" id="ARBA00008372"/>
    </source>
</evidence>
<dbReference type="InterPro" id="IPR006941">
    <property type="entry name" value="RNase_CAF1"/>
</dbReference>
<keyword evidence="2 5" id="KW-0479">Metal-binding</keyword>
<dbReference type="PANTHER" id="PTHR15092">
    <property type="entry name" value="POLY A -SPECIFIC RIBONUCLEASE/TARGET OF EGR1, MEMBER 1"/>
    <property type="match status" value="1"/>
</dbReference>
<evidence type="ECO:0000259" key="7">
    <source>
        <dbReference type="PROSITE" id="PS50103"/>
    </source>
</evidence>
<dbReference type="InterPro" id="IPR036397">
    <property type="entry name" value="RNaseH_sf"/>
</dbReference>
<evidence type="ECO:0000313" key="9">
    <source>
        <dbReference type="Proteomes" id="UP000269721"/>
    </source>
</evidence>
<dbReference type="OrthoDB" id="414075at2759"/>
<reference evidence="9" key="1">
    <citation type="journal article" date="2018" name="Nat. Microbiol.">
        <title>Leveraging single-cell genomics to expand the fungal tree of life.</title>
        <authorList>
            <person name="Ahrendt S.R."/>
            <person name="Quandt C.A."/>
            <person name="Ciobanu D."/>
            <person name="Clum A."/>
            <person name="Salamov A."/>
            <person name="Andreopoulos B."/>
            <person name="Cheng J.F."/>
            <person name="Woyke T."/>
            <person name="Pelin A."/>
            <person name="Henrissat B."/>
            <person name="Reynolds N.K."/>
            <person name="Benny G.L."/>
            <person name="Smith M.E."/>
            <person name="James T.Y."/>
            <person name="Grigoriev I.V."/>
        </authorList>
    </citation>
    <scope>NUCLEOTIDE SEQUENCE [LARGE SCALE GENOMIC DNA]</scope>
</reference>
<dbReference type="GO" id="GO:0000175">
    <property type="term" value="F:3'-5'-RNA exonuclease activity"/>
    <property type="evidence" value="ECO:0007669"/>
    <property type="project" value="TreeGrafter"/>
</dbReference>
<dbReference type="SUPFAM" id="SSF90229">
    <property type="entry name" value="CCCH zinc finger"/>
    <property type="match status" value="1"/>
</dbReference>
<sequence>MYEMFPGGIYDTKYVADFVTREKASFLAYLFRKYEREQLDRNIAKAGKYLTCDLRDRLPTPRVSTKHSSPPAEPPSEPSSQPEKGSVKKCKDKKRNGNANGKRTRDFDNGKNYCEMYAALGFCKEGRDCLRSHDLDIILDDEIANEEEAARKRLERSAKKAKLAKEKTAKRNADTGVAASEEQELGTKQEDGGTADGSGRASGTVDQDETIEDASAADAADDAKAIAVGTSQAPSSTAAPPTALVLPPASTSTAVSTPTPATISTSITAPILPAPPTLIVSDASLFEKYHSACFDAYMTGFIFARQMLEHAAQVPEFKNKIALIGKDHPLLIAASSFAKTSAEHRKRMAAAGIKGGGRESRGSGDSTSVSRWILVVDFVRLTAICTHLALSFTISLFHAPNTTYPLTVPLNAGCLSAIGSGQTKSPIKSDRNKKSEWQKHVPQRLFAGKTNSQGSSL</sequence>
<keyword evidence="4 5" id="KW-0862">Zinc</keyword>
<evidence type="ECO:0000256" key="4">
    <source>
        <dbReference type="ARBA" id="ARBA00022833"/>
    </source>
</evidence>
<dbReference type="EMBL" id="KZ999748">
    <property type="protein sequence ID" value="RKO84773.1"/>
    <property type="molecule type" value="Genomic_DNA"/>
</dbReference>
<feature type="zinc finger region" description="C3H1-type" evidence="5">
    <location>
        <begin position="108"/>
        <end position="136"/>
    </location>
</feature>
<dbReference type="PROSITE" id="PS50103">
    <property type="entry name" value="ZF_C3H1"/>
    <property type="match status" value="1"/>
</dbReference>
<dbReference type="Pfam" id="PF04857">
    <property type="entry name" value="CAF1"/>
    <property type="match status" value="1"/>
</dbReference>
<feature type="region of interest" description="Disordered" evidence="6">
    <location>
        <begin position="59"/>
        <end position="107"/>
    </location>
</feature>
<feature type="region of interest" description="Disordered" evidence="6">
    <location>
        <begin position="421"/>
        <end position="457"/>
    </location>
</feature>
<dbReference type="Gene3D" id="3.30.420.10">
    <property type="entry name" value="Ribonuclease H-like superfamily/Ribonuclease H"/>
    <property type="match status" value="1"/>
</dbReference>
<dbReference type="InterPro" id="IPR036855">
    <property type="entry name" value="Znf_CCCH_sf"/>
</dbReference>
<dbReference type="SUPFAM" id="SSF53098">
    <property type="entry name" value="Ribonuclease H-like"/>
    <property type="match status" value="1"/>
</dbReference>
<dbReference type="InterPro" id="IPR051181">
    <property type="entry name" value="CAF1_poly(A)_ribonucleases"/>
</dbReference>
<evidence type="ECO:0000256" key="3">
    <source>
        <dbReference type="ARBA" id="ARBA00022771"/>
    </source>
</evidence>
<dbReference type="Proteomes" id="UP000269721">
    <property type="component" value="Unassembled WGS sequence"/>
</dbReference>
<comment type="similarity">
    <text evidence="1">Belongs to the CAF1 family.</text>
</comment>
<protein>
    <recommendedName>
        <fullName evidence="7">C3H1-type domain-containing protein</fullName>
    </recommendedName>
</protein>
<feature type="compositionally biased region" description="Basic residues" evidence="6">
    <location>
        <begin position="87"/>
        <end position="96"/>
    </location>
</feature>
<proteinExistence type="inferred from homology"/>
<dbReference type="PANTHER" id="PTHR15092:SF37">
    <property type="entry name" value="TARGET OF EGR1 PROTEIN 1"/>
    <property type="match status" value="1"/>
</dbReference>
<evidence type="ECO:0000256" key="2">
    <source>
        <dbReference type="ARBA" id="ARBA00022723"/>
    </source>
</evidence>
<dbReference type="GO" id="GO:0008270">
    <property type="term" value="F:zinc ion binding"/>
    <property type="evidence" value="ECO:0007669"/>
    <property type="project" value="UniProtKB-KW"/>
</dbReference>
<dbReference type="GO" id="GO:0017069">
    <property type="term" value="F:snRNA binding"/>
    <property type="evidence" value="ECO:0007669"/>
    <property type="project" value="TreeGrafter"/>
</dbReference>
<feature type="region of interest" description="Disordered" evidence="6">
    <location>
        <begin position="231"/>
        <end position="261"/>
    </location>
</feature>
<evidence type="ECO:0000256" key="5">
    <source>
        <dbReference type="PROSITE-ProRule" id="PRU00723"/>
    </source>
</evidence>
<feature type="compositionally biased region" description="Basic and acidic residues" evidence="6">
    <location>
        <begin position="427"/>
        <end position="439"/>
    </location>
</feature>
<dbReference type="GO" id="GO:0034472">
    <property type="term" value="P:snRNA 3'-end processing"/>
    <property type="evidence" value="ECO:0007669"/>
    <property type="project" value="TreeGrafter"/>
</dbReference>
<organism evidence="8 9">
    <name type="scientific">Blyttiomyces helicus</name>
    <dbReference type="NCBI Taxonomy" id="388810"/>
    <lineage>
        <taxon>Eukaryota</taxon>
        <taxon>Fungi</taxon>
        <taxon>Fungi incertae sedis</taxon>
        <taxon>Chytridiomycota</taxon>
        <taxon>Chytridiomycota incertae sedis</taxon>
        <taxon>Chytridiomycetes</taxon>
        <taxon>Chytridiomycetes incertae sedis</taxon>
        <taxon>Blyttiomyces</taxon>
    </lineage>
</organism>
<dbReference type="GO" id="GO:0015030">
    <property type="term" value="C:Cajal body"/>
    <property type="evidence" value="ECO:0007669"/>
    <property type="project" value="TreeGrafter"/>
</dbReference>
<gene>
    <name evidence="8" type="ORF">BDK51DRAFT_32790</name>
</gene>
<dbReference type="AlphaFoldDB" id="A0A4P9W0W7"/>
<evidence type="ECO:0000313" key="8">
    <source>
        <dbReference type="EMBL" id="RKO84773.1"/>
    </source>
</evidence>
<feature type="domain" description="C3H1-type" evidence="7">
    <location>
        <begin position="108"/>
        <end position="136"/>
    </location>
</feature>
<name>A0A4P9W0W7_9FUNG</name>
<dbReference type="InterPro" id="IPR000571">
    <property type="entry name" value="Znf_CCCH"/>
</dbReference>
<evidence type="ECO:0000256" key="6">
    <source>
        <dbReference type="SAM" id="MobiDB-lite"/>
    </source>
</evidence>
<keyword evidence="9" id="KW-1185">Reference proteome</keyword>
<keyword evidence="3 5" id="KW-0863">Zinc-finger</keyword>
<accession>A0A4P9W0W7</accession>
<feature type="compositionally biased region" description="Basic and acidic residues" evidence="6">
    <location>
        <begin position="156"/>
        <end position="173"/>
    </location>
</feature>
<feature type="region of interest" description="Disordered" evidence="6">
    <location>
        <begin position="156"/>
        <end position="208"/>
    </location>
</feature>
<dbReference type="InterPro" id="IPR012337">
    <property type="entry name" value="RNaseH-like_sf"/>
</dbReference>